<proteinExistence type="predicted"/>
<name>A0ABQ9H5M5_9NEOP</name>
<keyword evidence="2" id="KW-1185">Reference proteome</keyword>
<dbReference type="Proteomes" id="UP001159363">
    <property type="component" value="Chromosome 6"/>
</dbReference>
<accession>A0ABQ9H5M5</accession>
<sequence length="128" mass="14426">MASSSSNEDVFVIAALAEEEERQRSVWVHGINEESCMMNFVTYTQTCVQVSGLLHILQPVFGKQNTKFRRKVSGEERLAVRLMYITDRHVNITCVTDTNARVIHSALLHSATDLVKALSEALFIMLVK</sequence>
<protein>
    <submittedName>
        <fullName evidence="1">Uncharacterized protein</fullName>
    </submittedName>
</protein>
<evidence type="ECO:0000313" key="2">
    <source>
        <dbReference type="Proteomes" id="UP001159363"/>
    </source>
</evidence>
<gene>
    <name evidence="1" type="ORF">PR048_020158</name>
</gene>
<dbReference type="EMBL" id="JARBHB010000007">
    <property type="protein sequence ID" value="KAJ8879550.1"/>
    <property type="molecule type" value="Genomic_DNA"/>
</dbReference>
<organism evidence="1 2">
    <name type="scientific">Dryococelus australis</name>
    <dbReference type="NCBI Taxonomy" id="614101"/>
    <lineage>
        <taxon>Eukaryota</taxon>
        <taxon>Metazoa</taxon>
        <taxon>Ecdysozoa</taxon>
        <taxon>Arthropoda</taxon>
        <taxon>Hexapoda</taxon>
        <taxon>Insecta</taxon>
        <taxon>Pterygota</taxon>
        <taxon>Neoptera</taxon>
        <taxon>Polyneoptera</taxon>
        <taxon>Phasmatodea</taxon>
        <taxon>Verophasmatodea</taxon>
        <taxon>Anareolatae</taxon>
        <taxon>Phasmatidae</taxon>
        <taxon>Eurycanthinae</taxon>
        <taxon>Dryococelus</taxon>
    </lineage>
</organism>
<comment type="caution">
    <text evidence="1">The sequence shown here is derived from an EMBL/GenBank/DDBJ whole genome shotgun (WGS) entry which is preliminary data.</text>
</comment>
<reference evidence="1 2" key="1">
    <citation type="submission" date="2023-02" db="EMBL/GenBank/DDBJ databases">
        <title>LHISI_Scaffold_Assembly.</title>
        <authorList>
            <person name="Stuart O.P."/>
            <person name="Cleave R."/>
            <person name="Magrath M.J.L."/>
            <person name="Mikheyev A.S."/>
        </authorList>
    </citation>
    <scope>NUCLEOTIDE SEQUENCE [LARGE SCALE GENOMIC DNA]</scope>
    <source>
        <strain evidence="1">Daus_M_001</strain>
        <tissue evidence="1">Leg muscle</tissue>
    </source>
</reference>
<evidence type="ECO:0000313" key="1">
    <source>
        <dbReference type="EMBL" id="KAJ8879550.1"/>
    </source>
</evidence>